<organism evidence="1 2">
    <name type="scientific">Geoalkalibacter ferrihydriticus DSM 17813</name>
    <dbReference type="NCBI Taxonomy" id="1121915"/>
    <lineage>
        <taxon>Bacteria</taxon>
        <taxon>Pseudomonadati</taxon>
        <taxon>Thermodesulfobacteriota</taxon>
        <taxon>Desulfuromonadia</taxon>
        <taxon>Desulfuromonadales</taxon>
        <taxon>Geoalkalibacteraceae</taxon>
        <taxon>Geoalkalibacter</taxon>
    </lineage>
</organism>
<name>A0A0C2HSU5_9BACT</name>
<keyword evidence="2" id="KW-1185">Reference proteome</keyword>
<protein>
    <recommendedName>
        <fullName evidence="3">Limiting CO2-inducible protein B/C beta carbonyic anhydrase domain-containing protein</fullName>
    </recommendedName>
</protein>
<comment type="caution">
    <text evidence="1">The sequence shown here is derived from an EMBL/GenBank/DDBJ whole genome shotgun (WGS) entry which is preliminary data.</text>
</comment>
<evidence type="ECO:0000313" key="1">
    <source>
        <dbReference type="EMBL" id="KIH77875.1"/>
    </source>
</evidence>
<evidence type="ECO:0000313" key="2">
    <source>
        <dbReference type="Proteomes" id="UP000035068"/>
    </source>
</evidence>
<accession>A0A0C2HSU5</accession>
<dbReference type="EMBL" id="JWJD01000001">
    <property type="protein sequence ID" value="KIH77875.1"/>
    <property type="molecule type" value="Genomic_DNA"/>
</dbReference>
<gene>
    <name evidence="1" type="ORF">GFER_04445</name>
</gene>
<dbReference type="Proteomes" id="UP000035068">
    <property type="component" value="Unassembled WGS sequence"/>
</dbReference>
<sequence length="359" mass="39672">MSIAPPSADLLDQPALELMDLFGRMRSLADRHGFSGTLPAVWQCSDETQMIKKALFGYFFDCPVFNLGRVGALLDPSKVRPASEHGRDLVILGGSHLGAHEHNGIGVVQRVHGKMAHCCGKLLQVLDGYLRAYRRAEDLITLERRAGELVLDIPYKYLLPKAAGTTARIMLHLPALVSGEPLGESGHGHFFRLNPAFAARHAESLAGWPDTRTAIGNLLDAQTFSFRKLLDTGSRDPLTMLELSLFPHLPDAVSSPYPHRRIADLNTWCQFHQLAAYLTDLFNGSDRNIFVVAGLTLDQTIKHNTFIPQFGFKLLRGRALDTRYYGPREIAALLAEQSVYIPPQSFLEYAGIAPSTTNS</sequence>
<proteinExistence type="predicted"/>
<evidence type="ECO:0008006" key="3">
    <source>
        <dbReference type="Google" id="ProtNLM"/>
    </source>
</evidence>
<reference evidence="1 2" key="1">
    <citation type="submission" date="2014-12" db="EMBL/GenBank/DDBJ databases">
        <title>Genomes of Geoalkalibacter ferrihydriticus and Geoalkalibacter subterraneus, two haloalkaliphilic metal-reducing members of the Geobacteraceae.</title>
        <authorList>
            <person name="Badalamenti J.P."/>
            <person name="Torres C.I."/>
            <person name="Krajmalnik-Brown R."/>
            <person name="Bond D.R."/>
        </authorList>
    </citation>
    <scope>NUCLEOTIDE SEQUENCE [LARGE SCALE GENOMIC DNA]</scope>
    <source>
        <strain evidence="1 2">DSM 17813</strain>
    </source>
</reference>
<dbReference type="AlphaFoldDB" id="A0A0C2HSU5"/>
<dbReference type="RefSeq" id="WP_040096415.1">
    <property type="nucleotide sequence ID" value="NZ_JWJD01000001.1"/>
</dbReference>